<gene>
    <name evidence="1" type="ORF">M5G17_25645</name>
</gene>
<evidence type="ECO:0008006" key="3">
    <source>
        <dbReference type="Google" id="ProtNLM"/>
    </source>
</evidence>
<sequence>MSERPVRVMRPMDPMLFDPLQFHTRYLLLLSKSCMWSWFYERTGISFPGLVRKHHQGLVAVECDVEYVRPFGLFDSDEFCVSVERVRARQGNSVLELFHEFSAQGQVFAKVRMLWRMLELDGDQALTGAPGVLRDSVLQRLEPCEIDPSRELRQVEVLRTQVEGEGEKIGEGHYPFTLYRHLCEVADQWSFLEVPGLASAGRERLIDALEQDPFKLRATLGRPLGQVLVKISCPFYLFEEGEVKTTAFSVHGRLVFVHRVINLTRMSTLAAVVIETFQD</sequence>
<organism evidence="1 2">
    <name type="scientific">Pseudomonas rubra</name>
    <dbReference type="NCBI Taxonomy" id="2942627"/>
    <lineage>
        <taxon>Bacteria</taxon>
        <taxon>Pseudomonadati</taxon>
        <taxon>Pseudomonadota</taxon>
        <taxon>Gammaproteobacteria</taxon>
        <taxon>Pseudomonadales</taxon>
        <taxon>Pseudomonadaceae</taxon>
        <taxon>Pseudomonas</taxon>
    </lineage>
</organism>
<dbReference type="Proteomes" id="UP001148184">
    <property type="component" value="Unassembled WGS sequence"/>
</dbReference>
<comment type="caution">
    <text evidence="1">The sequence shown here is derived from an EMBL/GenBank/DDBJ whole genome shotgun (WGS) entry which is preliminary data.</text>
</comment>
<proteinExistence type="predicted"/>
<dbReference type="EMBL" id="JAMDGZ010000073">
    <property type="protein sequence ID" value="MDD1017050.1"/>
    <property type="molecule type" value="Genomic_DNA"/>
</dbReference>
<protein>
    <recommendedName>
        <fullName evidence="3">Acyl-CoA thioesterase FadM</fullName>
    </recommendedName>
</protein>
<evidence type="ECO:0000313" key="2">
    <source>
        <dbReference type="Proteomes" id="UP001148184"/>
    </source>
</evidence>
<dbReference type="Gene3D" id="3.10.129.10">
    <property type="entry name" value="Hotdog Thioesterase"/>
    <property type="match status" value="1"/>
</dbReference>
<reference evidence="1 2" key="1">
    <citation type="submission" date="2022-05" db="EMBL/GenBank/DDBJ databases">
        <title>Novel Pseudomonas spp. Isolated from a Rainbow Trout Aquaculture Facility.</title>
        <authorList>
            <person name="Testerman T."/>
            <person name="Graf J."/>
        </authorList>
    </citation>
    <scope>NUCLEOTIDE SEQUENCE [LARGE SCALE GENOMIC DNA]</scope>
    <source>
        <strain evidence="1 2">ID1025</strain>
    </source>
</reference>
<dbReference type="RefSeq" id="WP_273895669.1">
    <property type="nucleotide sequence ID" value="NZ_JAMDGP010000010.1"/>
</dbReference>
<accession>A0ABT5PFS8</accession>
<dbReference type="SUPFAM" id="SSF54637">
    <property type="entry name" value="Thioesterase/thiol ester dehydrase-isomerase"/>
    <property type="match status" value="1"/>
</dbReference>
<evidence type="ECO:0000313" key="1">
    <source>
        <dbReference type="EMBL" id="MDD1017050.1"/>
    </source>
</evidence>
<keyword evidence="2" id="KW-1185">Reference proteome</keyword>
<dbReference type="InterPro" id="IPR029069">
    <property type="entry name" value="HotDog_dom_sf"/>
</dbReference>
<name>A0ABT5PFS8_9PSED</name>